<dbReference type="AlphaFoldDB" id="A0A5S4UWP8"/>
<dbReference type="SUPFAM" id="SSF52540">
    <property type="entry name" value="P-loop containing nucleoside triphosphate hydrolases"/>
    <property type="match status" value="1"/>
</dbReference>
<comment type="caution">
    <text evidence="4">The sequence shown here is derived from an EMBL/GenBank/DDBJ whole genome shotgun (WGS) entry which is preliminary data.</text>
</comment>
<reference evidence="4 5" key="1">
    <citation type="submission" date="2019-08" db="EMBL/GenBank/DDBJ databases">
        <authorList>
            <person name="Hu J."/>
        </authorList>
    </citation>
    <scope>NUCLEOTIDE SEQUENCE [LARGE SCALE GENOMIC DNA]</scope>
    <source>
        <strain evidence="4 5">NEAU-184</strain>
    </source>
</reference>
<proteinExistence type="predicted"/>
<sequence length="985" mass="107910">MIEDVAEQERDDEQDEAEAPDDQKGEEQRRKASLAHESRGRPPAGGLTLSAAGPFAHHSCEPSSPRPHDTTGWPIETAAPWRRGVLERVLERRLRTGRPRRCTRQWPHVAPVLVRAVVAGIVVSDPTDEPVIRTPDQLLRIFVSSTLRELEAERSAVRGAVERLHLAPVMFELGARPHPPRELYRAYLTQSDVFIGIYWQQYGWIAPGEQLSGLEDEYRLVPREMPKLIYVKRSVDREARLETLLERVRDDDSASYKPFTDAAELAGLVEADLATLLAERFDASRARPAHDAEEPTGDLLPAPSTDVVGREAEIDALLAWIDDEGGPRLITLVGAGGIGKTRLALEVARRVRDRFDRVTFVPIEHVREDRDVLPTIARRFGVRDLGHRSMIEGLAIARRGRRDLILLDNFEQVVSSAPLVTMLLDALPQAKVLVTSRTRLRLRSEQVFDVDPLGVPAEPEGTALREILSAPAVRLFRDRAKAADPTFEVTDDNAREVAGICRALDGVPLAIELAAIRVRALTPAAMLERLDRALPLLGTGARDVPERQRTIRATVEWSVDLLGAEAQALFTRIGVFTGAFSLDAAEAVASGAPWAPDLLEAVLELVDGSLLRRHDHAGVPFYSMLVPVREVATDRFEHETDVEAVRRAHADHYVRLAVEIEPRLRGATQVAALDRLETERDNIRSGYRHLIAIGAAEAVVDAVWRVLLYWWIRNQLPEAKAWMEDVLAAGARLTDRTRAIALAISGWVSLLQPGAGIDPAAIEESADLFHAAGDAFGEACALTVLSTMRTWGSPPDLDLAESLQRRAIGLVPAELDPTFNAFFRASLGTIELYRGHPDAALAAAEEVVADAGRIGDRFVEAVALTNCGWSRLALGEGRPDLFVRALELSLELGFEDGTGYELEGLAACAAMSGDLDRSGMLLGAAEASRTRTGMGDRRASLTQAPFVRQVLASEGAARFEAARDAGRALPRSEALALAMEARPDG</sequence>
<dbReference type="InterPro" id="IPR025139">
    <property type="entry name" value="DUF4062"/>
</dbReference>
<name>A0A5S4UWP8_9MICO</name>
<gene>
    <name evidence="4" type="ORF">FYC51_17755</name>
</gene>
<dbReference type="PANTHER" id="PTHR47691:SF3">
    <property type="entry name" value="HTH-TYPE TRANSCRIPTIONAL REGULATOR RV0890C-RELATED"/>
    <property type="match status" value="1"/>
</dbReference>
<evidence type="ECO:0000259" key="2">
    <source>
        <dbReference type="Pfam" id="PF00931"/>
    </source>
</evidence>
<organism evidence="4 5">
    <name type="scientific">Agromyces mariniharenae</name>
    <dbReference type="NCBI Taxonomy" id="2604423"/>
    <lineage>
        <taxon>Bacteria</taxon>
        <taxon>Bacillati</taxon>
        <taxon>Actinomycetota</taxon>
        <taxon>Actinomycetes</taxon>
        <taxon>Micrococcales</taxon>
        <taxon>Microbacteriaceae</taxon>
        <taxon>Agromyces</taxon>
    </lineage>
</organism>
<dbReference type="SUPFAM" id="SSF48452">
    <property type="entry name" value="TPR-like"/>
    <property type="match status" value="1"/>
</dbReference>
<dbReference type="Gene3D" id="1.25.40.10">
    <property type="entry name" value="Tetratricopeptide repeat domain"/>
    <property type="match status" value="1"/>
</dbReference>
<evidence type="ECO:0000259" key="3">
    <source>
        <dbReference type="Pfam" id="PF13271"/>
    </source>
</evidence>
<feature type="compositionally biased region" description="Acidic residues" evidence="1">
    <location>
        <begin position="1"/>
        <end position="20"/>
    </location>
</feature>
<feature type="compositionally biased region" description="Basic and acidic residues" evidence="1">
    <location>
        <begin position="21"/>
        <end position="40"/>
    </location>
</feature>
<dbReference type="InterPro" id="IPR011990">
    <property type="entry name" value="TPR-like_helical_dom_sf"/>
</dbReference>
<dbReference type="Pfam" id="PF00931">
    <property type="entry name" value="NB-ARC"/>
    <property type="match status" value="1"/>
</dbReference>
<dbReference type="Pfam" id="PF13271">
    <property type="entry name" value="DUF4062"/>
    <property type="match status" value="1"/>
</dbReference>
<feature type="domain" description="DUF4062" evidence="3">
    <location>
        <begin position="140"/>
        <end position="219"/>
    </location>
</feature>
<dbReference type="EMBL" id="VSSB01000002">
    <property type="protein sequence ID" value="TYL50982.1"/>
    <property type="molecule type" value="Genomic_DNA"/>
</dbReference>
<dbReference type="Proteomes" id="UP000325243">
    <property type="component" value="Unassembled WGS sequence"/>
</dbReference>
<feature type="region of interest" description="Disordered" evidence="1">
    <location>
        <begin position="1"/>
        <end position="75"/>
    </location>
</feature>
<dbReference type="GO" id="GO:0043531">
    <property type="term" value="F:ADP binding"/>
    <property type="evidence" value="ECO:0007669"/>
    <property type="project" value="InterPro"/>
</dbReference>
<dbReference type="PANTHER" id="PTHR47691">
    <property type="entry name" value="REGULATOR-RELATED"/>
    <property type="match status" value="1"/>
</dbReference>
<evidence type="ECO:0000313" key="5">
    <source>
        <dbReference type="Proteomes" id="UP000325243"/>
    </source>
</evidence>
<protein>
    <submittedName>
        <fullName evidence="4">DUF4062 domain-containing protein</fullName>
    </submittedName>
</protein>
<feature type="domain" description="NB-ARC" evidence="2">
    <location>
        <begin position="311"/>
        <end position="438"/>
    </location>
</feature>
<dbReference type="InterPro" id="IPR027417">
    <property type="entry name" value="P-loop_NTPase"/>
</dbReference>
<dbReference type="InterPro" id="IPR002182">
    <property type="entry name" value="NB-ARC"/>
</dbReference>
<evidence type="ECO:0000313" key="4">
    <source>
        <dbReference type="EMBL" id="TYL50982.1"/>
    </source>
</evidence>
<accession>A0A5S4UWP8</accession>
<feature type="region of interest" description="Disordered" evidence="1">
    <location>
        <begin position="285"/>
        <end position="304"/>
    </location>
</feature>
<evidence type="ECO:0000256" key="1">
    <source>
        <dbReference type="SAM" id="MobiDB-lite"/>
    </source>
</evidence>
<dbReference type="Gene3D" id="3.40.50.300">
    <property type="entry name" value="P-loop containing nucleotide triphosphate hydrolases"/>
    <property type="match status" value="1"/>
</dbReference>
<keyword evidence="5" id="KW-1185">Reference proteome</keyword>